<dbReference type="InterPro" id="IPR000305">
    <property type="entry name" value="GIY-YIG_endonuc"/>
</dbReference>
<reference evidence="2 3" key="1">
    <citation type="journal article" date="2016" name="Nat. Commun.">
        <title>Thousands of microbial genomes shed light on interconnected biogeochemical processes in an aquifer system.</title>
        <authorList>
            <person name="Anantharaman K."/>
            <person name="Brown C.T."/>
            <person name="Hug L.A."/>
            <person name="Sharon I."/>
            <person name="Castelle C.J."/>
            <person name="Probst A.J."/>
            <person name="Thomas B.C."/>
            <person name="Singh A."/>
            <person name="Wilkins M.J."/>
            <person name="Karaoz U."/>
            <person name="Brodie E.L."/>
            <person name="Williams K.H."/>
            <person name="Hubbard S.S."/>
            <person name="Banfield J.F."/>
        </authorList>
    </citation>
    <scope>NUCLEOTIDE SEQUENCE [LARGE SCALE GENOMIC DNA]</scope>
</reference>
<gene>
    <name evidence="2" type="ORF">A3D01_03170</name>
</gene>
<dbReference type="STRING" id="1802505.A3D01_03170"/>
<dbReference type="SUPFAM" id="SSF82771">
    <property type="entry name" value="GIY-YIG endonuclease"/>
    <property type="match status" value="1"/>
</dbReference>
<dbReference type="InterPro" id="IPR035901">
    <property type="entry name" value="GIY-YIG_endonuc_sf"/>
</dbReference>
<proteinExistence type="predicted"/>
<sequence>MFFVYIIRSEVNRSLYIGSTDNVDRRLKEHNFGESLATKLYRPYKLIYYEGFLIIKDAKARERFLKSGWGRRSIKKMLRFYFEGASS</sequence>
<dbReference type="EMBL" id="MGGR01000005">
    <property type="protein sequence ID" value="OGM34518.1"/>
    <property type="molecule type" value="Genomic_DNA"/>
</dbReference>
<accession>A0A1F7Z6G1</accession>
<protein>
    <recommendedName>
        <fullName evidence="1">GIY-YIG domain-containing protein</fullName>
    </recommendedName>
</protein>
<dbReference type="Gene3D" id="3.40.1440.10">
    <property type="entry name" value="GIY-YIG endonuclease"/>
    <property type="match status" value="1"/>
</dbReference>
<evidence type="ECO:0000313" key="2">
    <source>
        <dbReference type="EMBL" id="OGM34518.1"/>
    </source>
</evidence>
<dbReference type="AlphaFoldDB" id="A0A1F7Z6G1"/>
<dbReference type="PROSITE" id="PS50164">
    <property type="entry name" value="GIY_YIG"/>
    <property type="match status" value="1"/>
</dbReference>
<organism evidence="2 3">
    <name type="scientific">Candidatus Woesebacteria bacterium RIFCSPHIGHO2_02_FULL_39_13</name>
    <dbReference type="NCBI Taxonomy" id="1802505"/>
    <lineage>
        <taxon>Bacteria</taxon>
        <taxon>Candidatus Woeseibacteriota</taxon>
    </lineage>
</organism>
<feature type="domain" description="GIY-YIG" evidence="1">
    <location>
        <begin position="1"/>
        <end position="77"/>
    </location>
</feature>
<name>A0A1F7Z6G1_9BACT</name>
<evidence type="ECO:0000313" key="3">
    <source>
        <dbReference type="Proteomes" id="UP000177169"/>
    </source>
</evidence>
<evidence type="ECO:0000259" key="1">
    <source>
        <dbReference type="PROSITE" id="PS50164"/>
    </source>
</evidence>
<comment type="caution">
    <text evidence="2">The sequence shown here is derived from an EMBL/GenBank/DDBJ whole genome shotgun (WGS) entry which is preliminary data.</text>
</comment>
<dbReference type="Pfam" id="PF01541">
    <property type="entry name" value="GIY-YIG"/>
    <property type="match status" value="1"/>
</dbReference>
<dbReference type="SMART" id="SM00465">
    <property type="entry name" value="GIYc"/>
    <property type="match status" value="1"/>
</dbReference>
<dbReference type="Proteomes" id="UP000177169">
    <property type="component" value="Unassembled WGS sequence"/>
</dbReference>